<evidence type="ECO:0000313" key="10">
    <source>
        <dbReference type="EMBL" id="KOA83291.1"/>
    </source>
</evidence>
<evidence type="ECO:0000256" key="8">
    <source>
        <dbReference type="ARBA" id="ARBA00023136"/>
    </source>
</evidence>
<feature type="transmembrane region" description="Helical" evidence="9">
    <location>
        <begin position="345"/>
        <end position="367"/>
    </location>
</feature>
<dbReference type="PANTHER" id="PTHR30588:SF0">
    <property type="entry name" value="BRANCHED-CHAIN AMINO ACID PERMEASE BRNQ"/>
    <property type="match status" value="1"/>
</dbReference>
<proteinExistence type="inferred from homology"/>
<feature type="transmembrane region" description="Helical" evidence="9">
    <location>
        <begin position="289"/>
        <end position="310"/>
    </location>
</feature>
<feature type="transmembrane region" description="Helical" evidence="9">
    <location>
        <begin position="23"/>
        <end position="42"/>
    </location>
</feature>
<feature type="transmembrane region" description="Helical" evidence="9">
    <location>
        <begin position="241"/>
        <end position="259"/>
    </location>
</feature>
<evidence type="ECO:0000256" key="4">
    <source>
        <dbReference type="ARBA" id="ARBA00022475"/>
    </source>
</evidence>
<dbReference type="PANTHER" id="PTHR30588">
    <property type="entry name" value="BRANCHED-CHAIN AMINO ACID TRANSPORT SYSTEM 2 CARRIER PROTEIN"/>
    <property type="match status" value="1"/>
</dbReference>
<comment type="subcellular location">
    <subcellularLocation>
        <location evidence="1 9">Cell membrane</location>
        <topology evidence="1 9">Multi-pass membrane protein</topology>
    </subcellularLocation>
</comment>
<dbReference type="GO" id="GO:0015820">
    <property type="term" value="P:L-leucine transport"/>
    <property type="evidence" value="ECO:0007669"/>
    <property type="project" value="TreeGrafter"/>
</dbReference>
<dbReference type="EMBL" id="LGVR01000087">
    <property type="protein sequence ID" value="KOA83291.1"/>
    <property type="molecule type" value="Genomic_DNA"/>
</dbReference>
<evidence type="ECO:0000256" key="2">
    <source>
        <dbReference type="ARBA" id="ARBA00008540"/>
    </source>
</evidence>
<evidence type="ECO:0000256" key="7">
    <source>
        <dbReference type="ARBA" id="ARBA00022989"/>
    </source>
</evidence>
<protein>
    <recommendedName>
        <fullName evidence="9">Branched-chain amino acid transport system carrier protein</fullName>
    </recommendedName>
</protein>
<keyword evidence="7 9" id="KW-1133">Transmembrane helix</keyword>
<evidence type="ECO:0000313" key="11">
    <source>
        <dbReference type="Proteomes" id="UP000037540"/>
    </source>
</evidence>
<gene>
    <name evidence="10" type="ORF">ADU74_12485</name>
</gene>
<dbReference type="GO" id="GO:0015188">
    <property type="term" value="F:L-isoleucine transmembrane transporter activity"/>
    <property type="evidence" value="ECO:0007669"/>
    <property type="project" value="TreeGrafter"/>
</dbReference>
<feature type="transmembrane region" description="Helical" evidence="9">
    <location>
        <begin position="202"/>
        <end position="221"/>
    </location>
</feature>
<dbReference type="GO" id="GO:0005304">
    <property type="term" value="F:L-valine transmembrane transporter activity"/>
    <property type="evidence" value="ECO:0007669"/>
    <property type="project" value="TreeGrafter"/>
</dbReference>
<dbReference type="GO" id="GO:0015818">
    <property type="term" value="P:isoleucine transport"/>
    <property type="evidence" value="ECO:0007669"/>
    <property type="project" value="TreeGrafter"/>
</dbReference>
<dbReference type="AlphaFoldDB" id="A0A9Q1UWN4"/>
<dbReference type="Pfam" id="PF05525">
    <property type="entry name" value="Branch_AA_trans"/>
    <property type="match status" value="1"/>
</dbReference>
<dbReference type="GO" id="GO:0015190">
    <property type="term" value="F:L-leucine transmembrane transporter activity"/>
    <property type="evidence" value="ECO:0007669"/>
    <property type="project" value="TreeGrafter"/>
</dbReference>
<dbReference type="GO" id="GO:0005886">
    <property type="term" value="C:plasma membrane"/>
    <property type="evidence" value="ECO:0007669"/>
    <property type="project" value="UniProtKB-SubCell"/>
</dbReference>
<evidence type="ECO:0000256" key="1">
    <source>
        <dbReference type="ARBA" id="ARBA00004651"/>
    </source>
</evidence>
<feature type="transmembrane region" description="Helical" evidence="9">
    <location>
        <begin position="322"/>
        <end position="339"/>
    </location>
</feature>
<keyword evidence="4" id="KW-1003">Cell membrane</keyword>
<feature type="transmembrane region" description="Helical" evidence="9">
    <location>
        <begin position="418"/>
        <end position="436"/>
    </location>
</feature>
<dbReference type="Proteomes" id="UP000037540">
    <property type="component" value="Unassembled WGS sequence"/>
</dbReference>
<evidence type="ECO:0000256" key="5">
    <source>
        <dbReference type="ARBA" id="ARBA00022692"/>
    </source>
</evidence>
<evidence type="ECO:0000256" key="3">
    <source>
        <dbReference type="ARBA" id="ARBA00022448"/>
    </source>
</evidence>
<name>A0A9Q1UWN4_CLOBO</name>
<feature type="transmembrane region" description="Helical" evidence="9">
    <location>
        <begin position="379"/>
        <end position="398"/>
    </location>
</feature>
<organism evidence="10 11">
    <name type="scientific">Clostridium botulinum</name>
    <dbReference type="NCBI Taxonomy" id="1491"/>
    <lineage>
        <taxon>Bacteria</taxon>
        <taxon>Bacillati</taxon>
        <taxon>Bacillota</taxon>
        <taxon>Clostridia</taxon>
        <taxon>Eubacteriales</taxon>
        <taxon>Clostridiaceae</taxon>
        <taxon>Clostridium</taxon>
    </lineage>
</organism>
<evidence type="ECO:0000256" key="6">
    <source>
        <dbReference type="ARBA" id="ARBA00022970"/>
    </source>
</evidence>
<reference evidence="10 11" key="1">
    <citation type="submission" date="2015-07" db="EMBL/GenBank/DDBJ databases">
        <title>Draft genome sequences of 17 French Clostridium botulinum group III.</title>
        <authorList>
            <person name="Woudstra C."/>
            <person name="Le Marechal C."/>
            <person name="Souillard R."/>
            <person name="Bayon-Auboyer M.-H."/>
            <person name="Dessouter D."/>
            <person name="Fach P."/>
        </authorList>
    </citation>
    <scope>NUCLEOTIDE SEQUENCE [LARGE SCALE GENOMIC DNA]</scope>
    <source>
        <strain evidence="10 11">12LNRI-CD</strain>
    </source>
</reference>
<comment type="function">
    <text evidence="9">Component of the transport system for branched-chain amino acids.</text>
</comment>
<keyword evidence="3 9" id="KW-0813">Transport</keyword>
<dbReference type="InterPro" id="IPR004685">
    <property type="entry name" value="Brnchd-chn_aa_trnsp_Livcs"/>
</dbReference>
<feature type="transmembrane region" description="Helical" evidence="9">
    <location>
        <begin position="54"/>
        <end position="76"/>
    </location>
</feature>
<sequence length="450" mass="47892">MLLLFLIHKFKGGTNMNKKQKDILIMGTALFAMFFGAGNLIFPPSLGLIAGKDWITCGIGFFITAIGMPLITIIAVCRAGGTIDDIGNKIGPKFSKIIATIIILAIGPLFAIPRTAATTFETGIKPSLPSASSLLVSIIFFAVTLYFVINPSETIDKIAKILTPLLLIIMSLLILKGIIFPLGHPATKMTTSPFPKGFTEGYQTMDALASLLFAGVVINSIKNKGYISKNEQISMTIKAGIISSIALAVIYGGLMYLGASTNSIFPIDKPKGDLLIAITYMSLGDFGKIALGLVVSLACLTTSVGLTATVGNYFNEFSNNKVSYRTVVIITVVFSTIVSNIGLDTLVSCTLPVLVTMYPVAIVLVLMNLASNILPKNSYVGAIIATFLVSLYDGFKIAGFNMSSMGNIISYLPFAKAGFSWVLPALIGGLLSTLLLNRTTKCQSLLSDED</sequence>
<comment type="similarity">
    <text evidence="2 9">Belongs to the branched chain amino acid transporter family.</text>
</comment>
<feature type="transmembrane region" description="Helical" evidence="9">
    <location>
        <begin position="97"/>
        <end position="116"/>
    </location>
</feature>
<keyword evidence="6 9" id="KW-0029">Amino-acid transport</keyword>
<comment type="caution">
    <text evidence="10">The sequence shown here is derived from an EMBL/GenBank/DDBJ whole genome shotgun (WGS) entry which is preliminary data.</text>
</comment>
<feature type="transmembrane region" description="Helical" evidence="9">
    <location>
        <begin position="161"/>
        <end position="182"/>
    </location>
</feature>
<keyword evidence="5 9" id="KW-0812">Transmembrane</keyword>
<dbReference type="NCBIfam" id="TIGR00796">
    <property type="entry name" value="livcs"/>
    <property type="match status" value="1"/>
</dbReference>
<accession>A0A9Q1UWN4</accession>
<dbReference type="OrthoDB" id="9783920at2"/>
<evidence type="ECO:0000256" key="9">
    <source>
        <dbReference type="RuleBase" id="RU362122"/>
    </source>
</evidence>
<feature type="transmembrane region" description="Helical" evidence="9">
    <location>
        <begin position="128"/>
        <end position="149"/>
    </location>
</feature>
<keyword evidence="8 9" id="KW-0472">Membrane</keyword>